<accession>B0JN07</accession>
<dbReference type="eggNOG" id="ENOG5033JZQ">
    <property type="taxonomic scope" value="Bacteria"/>
</dbReference>
<dbReference type="Proteomes" id="UP000001510">
    <property type="component" value="Chromosome"/>
</dbReference>
<protein>
    <recommendedName>
        <fullName evidence="3">PIN domain-containing protein</fullName>
    </recommendedName>
</protein>
<dbReference type="HOGENOM" id="CLU_135601_1_2_3"/>
<evidence type="ECO:0000313" key="2">
    <source>
        <dbReference type="Proteomes" id="UP000001510"/>
    </source>
</evidence>
<dbReference type="EnsemblBacteria" id="BAG00171">
    <property type="protein sequence ID" value="BAG00171"/>
    <property type="gene ID" value="MAE_03490"/>
</dbReference>
<evidence type="ECO:0000313" key="1">
    <source>
        <dbReference type="EMBL" id="BAG00171.1"/>
    </source>
</evidence>
<name>B0JN07_MICAN</name>
<sequence length="100" mass="11752">MIHVVNLCEVYYNFYCDIGESETEKLIQELSDINIKTRFDLSSKFWRQVSQYKALIKRISLADCFALTLANQEKGILLTSDRKEFEPIIPLNICQINFIR</sequence>
<dbReference type="KEGG" id="mar:MAE_03490"/>
<dbReference type="EMBL" id="AP009552">
    <property type="protein sequence ID" value="BAG00171.1"/>
    <property type="molecule type" value="Genomic_DNA"/>
</dbReference>
<gene>
    <name evidence="1" type="ordered locus">MAE_03490</name>
</gene>
<evidence type="ECO:0008006" key="3">
    <source>
        <dbReference type="Google" id="ProtNLM"/>
    </source>
</evidence>
<organism evidence="1 2">
    <name type="scientific">Microcystis aeruginosa (strain NIES-843 / IAM M-2473)</name>
    <dbReference type="NCBI Taxonomy" id="449447"/>
    <lineage>
        <taxon>Bacteria</taxon>
        <taxon>Bacillati</taxon>
        <taxon>Cyanobacteriota</taxon>
        <taxon>Cyanophyceae</taxon>
        <taxon>Oscillatoriophycideae</taxon>
        <taxon>Chroococcales</taxon>
        <taxon>Microcystaceae</taxon>
        <taxon>Microcystis</taxon>
    </lineage>
</organism>
<dbReference type="Gene3D" id="3.40.50.1010">
    <property type="entry name" value="5'-nuclease"/>
    <property type="match status" value="1"/>
</dbReference>
<keyword evidence="2" id="KW-1185">Reference proteome</keyword>
<dbReference type="InterPro" id="IPR029060">
    <property type="entry name" value="PIN-like_dom_sf"/>
</dbReference>
<reference evidence="1 2" key="1">
    <citation type="journal article" date="2007" name="DNA Res.">
        <title>Complete genomic structure of the bloom-forming toxic cyanobacterium Microcystis aeruginosa NIES-843.</title>
        <authorList>
            <person name="Kaneko T."/>
            <person name="Nakajima N."/>
            <person name="Okamoto S."/>
            <person name="Suzuki I."/>
            <person name="Tanabe Y."/>
            <person name="Tamaoki M."/>
            <person name="Nakamura Y."/>
            <person name="Kasai F."/>
            <person name="Watanabe A."/>
            <person name="Kawashima K."/>
            <person name="Kishida Y."/>
            <person name="Ono A."/>
            <person name="Shimizu Y."/>
            <person name="Takahashi C."/>
            <person name="Minami C."/>
            <person name="Fujishiro T."/>
            <person name="Kohara M."/>
            <person name="Katoh M."/>
            <person name="Nakazaki N."/>
            <person name="Nakayama S."/>
            <person name="Yamada M."/>
            <person name="Tabata S."/>
            <person name="Watanabe M.M."/>
        </authorList>
    </citation>
    <scope>NUCLEOTIDE SEQUENCE [LARGE SCALE GENOMIC DNA]</scope>
    <source>
        <strain evidence="2">NIES-843 / IAM M-247</strain>
    </source>
</reference>
<dbReference type="PaxDb" id="449447-MAE_03490"/>
<dbReference type="SUPFAM" id="SSF88723">
    <property type="entry name" value="PIN domain-like"/>
    <property type="match status" value="1"/>
</dbReference>
<dbReference type="AlphaFoldDB" id="B0JN07"/>
<proteinExistence type="predicted"/>